<dbReference type="AlphaFoldDB" id="A0A7K1USG7"/>
<evidence type="ECO:0000259" key="2">
    <source>
        <dbReference type="PROSITE" id="PS50801"/>
    </source>
</evidence>
<name>A0A7K1USG7_9NOCA</name>
<evidence type="ECO:0000313" key="4">
    <source>
        <dbReference type="Proteomes" id="UP000466794"/>
    </source>
</evidence>
<organism evidence="3 4">
    <name type="scientific">Nocardia terrae</name>
    <dbReference type="NCBI Taxonomy" id="2675851"/>
    <lineage>
        <taxon>Bacteria</taxon>
        <taxon>Bacillati</taxon>
        <taxon>Actinomycetota</taxon>
        <taxon>Actinomycetes</taxon>
        <taxon>Mycobacteriales</taxon>
        <taxon>Nocardiaceae</taxon>
        <taxon>Nocardia</taxon>
    </lineage>
</organism>
<feature type="compositionally biased region" description="Polar residues" evidence="1">
    <location>
        <begin position="82"/>
        <end position="91"/>
    </location>
</feature>
<dbReference type="Proteomes" id="UP000466794">
    <property type="component" value="Unassembled WGS sequence"/>
</dbReference>
<sequence>MVPGRRFRPDRGSGVGVVAASLRWYGDTRPGRGETARGGQRCRRVADCEQVENPADPGPASVIAVRGRSLVRPNPDDPISPRSRTPSSGGNVMSRVSLMHSRLANEMPAGRSRYTDSADRRPASGASSSDCLVIQITGELDVSGLTTFRNALSVAVDAAPRAVVVDIRDAGFISLRNALVLAEAVRRATSHGIGIHVPTGCRQVERALDVTGVRMLVPRDSVVSDN</sequence>
<proteinExistence type="predicted"/>
<dbReference type="InterPro" id="IPR036513">
    <property type="entry name" value="STAS_dom_sf"/>
</dbReference>
<dbReference type="PROSITE" id="PS50801">
    <property type="entry name" value="STAS"/>
    <property type="match status" value="1"/>
</dbReference>
<feature type="domain" description="STAS" evidence="2">
    <location>
        <begin position="132"/>
        <end position="226"/>
    </location>
</feature>
<dbReference type="Gene3D" id="3.30.750.24">
    <property type="entry name" value="STAS domain"/>
    <property type="match status" value="1"/>
</dbReference>
<dbReference type="SUPFAM" id="SSF52091">
    <property type="entry name" value="SpoIIaa-like"/>
    <property type="match status" value="1"/>
</dbReference>
<comment type="caution">
    <text evidence="3">The sequence shown here is derived from an EMBL/GenBank/DDBJ whole genome shotgun (WGS) entry which is preliminary data.</text>
</comment>
<dbReference type="Pfam" id="PF01740">
    <property type="entry name" value="STAS"/>
    <property type="match status" value="1"/>
</dbReference>
<feature type="compositionally biased region" description="Basic and acidic residues" evidence="1">
    <location>
        <begin position="113"/>
        <end position="122"/>
    </location>
</feature>
<evidence type="ECO:0000313" key="3">
    <source>
        <dbReference type="EMBL" id="MVU77292.1"/>
    </source>
</evidence>
<feature type="region of interest" description="Disordered" evidence="1">
    <location>
        <begin position="68"/>
        <end position="93"/>
    </location>
</feature>
<reference evidence="3 4" key="1">
    <citation type="submission" date="2019-12" db="EMBL/GenBank/DDBJ databases">
        <title>Nocardia sp. nov. ET3-3 isolated from soil.</title>
        <authorList>
            <person name="Kanchanasin P."/>
            <person name="Tanasupawat S."/>
            <person name="Yuki M."/>
            <person name="Kudo T."/>
        </authorList>
    </citation>
    <scope>NUCLEOTIDE SEQUENCE [LARGE SCALE GENOMIC DNA]</scope>
    <source>
        <strain evidence="3 4">ET3-3</strain>
    </source>
</reference>
<gene>
    <name evidence="3" type="ORF">GPX89_08540</name>
</gene>
<protein>
    <submittedName>
        <fullName evidence="3">STAS domain-containing protein</fullName>
    </submittedName>
</protein>
<feature type="region of interest" description="Disordered" evidence="1">
    <location>
        <begin position="105"/>
        <end position="126"/>
    </location>
</feature>
<keyword evidence="4" id="KW-1185">Reference proteome</keyword>
<dbReference type="InterPro" id="IPR002645">
    <property type="entry name" value="STAS_dom"/>
</dbReference>
<dbReference type="CDD" id="cd07043">
    <property type="entry name" value="STAS_anti-anti-sigma_factors"/>
    <property type="match status" value="1"/>
</dbReference>
<evidence type="ECO:0000256" key="1">
    <source>
        <dbReference type="SAM" id="MobiDB-lite"/>
    </source>
</evidence>
<accession>A0A7K1USG7</accession>
<dbReference type="EMBL" id="WRPP01000001">
    <property type="protein sequence ID" value="MVU77292.1"/>
    <property type="molecule type" value="Genomic_DNA"/>
</dbReference>